<evidence type="ECO:0000313" key="4">
    <source>
        <dbReference type="EMBL" id="MEM0573908.1"/>
    </source>
</evidence>
<dbReference type="AlphaFoldDB" id="A0AB35YRA6"/>
<dbReference type="GO" id="GO:0008168">
    <property type="term" value="F:methyltransferase activity"/>
    <property type="evidence" value="ECO:0007669"/>
    <property type="project" value="UniProtKB-KW"/>
</dbReference>
<dbReference type="RefSeq" id="WP_342687249.1">
    <property type="nucleotide sequence ID" value="NZ_JAZBJM010000004.1"/>
</dbReference>
<dbReference type="SUPFAM" id="SSF53335">
    <property type="entry name" value="S-adenosyl-L-methionine-dependent methyltransferases"/>
    <property type="match status" value="1"/>
</dbReference>
<evidence type="ECO:0000256" key="2">
    <source>
        <dbReference type="ARBA" id="ARBA00022679"/>
    </source>
</evidence>
<accession>A0AB35YRA6</accession>
<proteinExistence type="predicted"/>
<dbReference type="Proteomes" id="UP001390963">
    <property type="component" value="Unassembled WGS sequence"/>
</dbReference>
<comment type="caution">
    <text evidence="3">The sequence shown here is derived from an EMBL/GenBank/DDBJ whole genome shotgun (WGS) entry which is preliminary data.</text>
</comment>
<name>A0AB35YRA6_9FLAO</name>
<evidence type="ECO:0000313" key="3">
    <source>
        <dbReference type="EMBL" id="MEM0518340.1"/>
    </source>
</evidence>
<dbReference type="EMBL" id="JBANCF010000008">
    <property type="protein sequence ID" value="MEM0573908.1"/>
    <property type="molecule type" value="Genomic_DNA"/>
</dbReference>
<dbReference type="Gene3D" id="3.40.50.150">
    <property type="entry name" value="Vaccinia Virus protein VP39"/>
    <property type="match status" value="1"/>
</dbReference>
<dbReference type="GO" id="GO:0008610">
    <property type="term" value="P:lipid biosynthetic process"/>
    <property type="evidence" value="ECO:0007669"/>
    <property type="project" value="InterPro"/>
</dbReference>
<dbReference type="GO" id="GO:0005886">
    <property type="term" value="C:plasma membrane"/>
    <property type="evidence" value="ECO:0007669"/>
    <property type="project" value="TreeGrafter"/>
</dbReference>
<evidence type="ECO:0000256" key="1">
    <source>
        <dbReference type="ARBA" id="ARBA00022603"/>
    </source>
</evidence>
<dbReference type="InterPro" id="IPR029063">
    <property type="entry name" value="SAM-dependent_MTases_sf"/>
</dbReference>
<keyword evidence="1 3" id="KW-0489">Methyltransferase</keyword>
<evidence type="ECO:0000313" key="5">
    <source>
        <dbReference type="Proteomes" id="UP001388259"/>
    </source>
</evidence>
<dbReference type="InterPro" id="IPR007072">
    <property type="entry name" value="RNMT_CmcI"/>
</dbReference>
<keyword evidence="2" id="KW-0808">Transferase</keyword>
<reference evidence="3 6" key="1">
    <citation type="submission" date="2024-01" db="EMBL/GenBank/DDBJ databases">
        <title>Aequorivita flavus sp. nov., isolated from deep-sea sediment.</title>
        <authorList>
            <person name="Chen X."/>
        </authorList>
    </citation>
    <scope>NUCLEOTIDE SEQUENCE</scope>
    <source>
        <strain evidence="3">MCCC 1A16923</strain>
        <strain evidence="4 6">MCCC 1A16935</strain>
    </source>
</reference>
<dbReference type="Pfam" id="PF04989">
    <property type="entry name" value="RMNT_CmcI"/>
    <property type="match status" value="1"/>
</dbReference>
<dbReference type="GO" id="GO:0071770">
    <property type="term" value="P:DIM/DIP cell wall layer assembly"/>
    <property type="evidence" value="ECO:0007669"/>
    <property type="project" value="TreeGrafter"/>
</dbReference>
<dbReference type="Proteomes" id="UP001388259">
    <property type="component" value="Unassembled WGS sequence"/>
</dbReference>
<sequence>MFKIGKKLADEEVHFDVKSVDKGHHNVTYRGVKAVRCPFDYLIYQMIISEVKPDLIIEIGTRKGGGAYYLADLLQNIGHGIVHTVDIVDDVETVVRKHPRINLFTDGWANYDITLAKDHEKIIVIEDASHIYEDTIGVLNKFHSLVNIGSYFIIEDGIINELGLEKDYNGGPLKAIREFLPNHSEFIVDKKWCDMFGKNATFNVNGYLKKIK</sequence>
<gene>
    <name evidence="4" type="ORF">VZD24_10290</name>
    <name evidence="3" type="ORF">VZD85_08260</name>
</gene>
<organism evidence="3 5">
    <name type="scientific">Aequorivita flava</name>
    <dbReference type="NCBI Taxonomy" id="3114371"/>
    <lineage>
        <taxon>Bacteria</taxon>
        <taxon>Pseudomonadati</taxon>
        <taxon>Bacteroidota</taxon>
        <taxon>Flavobacteriia</taxon>
        <taxon>Flavobacteriales</taxon>
        <taxon>Flavobacteriaceae</taxon>
        <taxon>Aequorivita</taxon>
    </lineage>
</organism>
<protein>
    <submittedName>
        <fullName evidence="3">CmcI family methyltransferase</fullName>
    </submittedName>
</protein>
<dbReference type="PANTHER" id="PTHR40048:SF1">
    <property type="entry name" value="RHAMNOSYL O-METHYLTRANSFERASE"/>
    <property type="match status" value="1"/>
</dbReference>
<keyword evidence="6" id="KW-1185">Reference proteome</keyword>
<evidence type="ECO:0000313" key="6">
    <source>
        <dbReference type="Proteomes" id="UP001390963"/>
    </source>
</evidence>
<dbReference type="EMBL" id="JAZBJM010000004">
    <property type="protein sequence ID" value="MEM0518340.1"/>
    <property type="molecule type" value="Genomic_DNA"/>
</dbReference>
<dbReference type="PANTHER" id="PTHR40048">
    <property type="entry name" value="RHAMNOSYL O-METHYLTRANSFERASE"/>
    <property type="match status" value="1"/>
</dbReference>
<dbReference type="GO" id="GO:0032259">
    <property type="term" value="P:methylation"/>
    <property type="evidence" value="ECO:0007669"/>
    <property type="project" value="UniProtKB-KW"/>
</dbReference>